<dbReference type="Proteomes" id="UP000036932">
    <property type="component" value="Unassembled WGS sequence"/>
</dbReference>
<keyword evidence="2" id="KW-1185">Reference proteome</keyword>
<accession>A0A0M1P5L0</accession>
<protein>
    <submittedName>
        <fullName evidence="1">Uncharacterized protein</fullName>
    </submittedName>
</protein>
<dbReference type="EMBL" id="LIUT01000001">
    <property type="protein sequence ID" value="KOR89324.1"/>
    <property type="molecule type" value="Genomic_DNA"/>
</dbReference>
<dbReference type="OrthoDB" id="2603458at2"/>
<sequence length="134" mass="15959">MIKQHLQFKINRFSTNEVLTAWEDADKSKDVILLEFANSDWSIEVNDIQNISHQMFEHFLSKIDVFDNGVQLFCKEVYENSNFKIENYIVSLQWISVLENSITMGYWGDYVNVELRSNIECDNGIWKQKDIYYQ</sequence>
<comment type="caution">
    <text evidence="1">The sequence shown here is derived from an EMBL/GenBank/DDBJ whole genome shotgun (WGS) entry which is preliminary data.</text>
</comment>
<organism evidence="1 2">
    <name type="scientific">Paenibacillus solani</name>
    <dbReference type="NCBI Taxonomy" id="1705565"/>
    <lineage>
        <taxon>Bacteria</taxon>
        <taxon>Bacillati</taxon>
        <taxon>Bacillota</taxon>
        <taxon>Bacilli</taxon>
        <taxon>Bacillales</taxon>
        <taxon>Paenibacillaceae</taxon>
        <taxon>Paenibacillus</taxon>
    </lineage>
</organism>
<gene>
    <name evidence="1" type="ORF">AM231_09330</name>
</gene>
<evidence type="ECO:0000313" key="1">
    <source>
        <dbReference type="EMBL" id="KOR89324.1"/>
    </source>
</evidence>
<dbReference type="PATRIC" id="fig|1705565.3.peg.3838"/>
<dbReference type="RefSeq" id="WP_054402377.1">
    <property type="nucleotide sequence ID" value="NZ_LIUT01000001.1"/>
</dbReference>
<evidence type="ECO:0000313" key="2">
    <source>
        <dbReference type="Proteomes" id="UP000036932"/>
    </source>
</evidence>
<dbReference type="AlphaFoldDB" id="A0A0M1P5L0"/>
<reference evidence="2" key="1">
    <citation type="submission" date="2015-08" db="EMBL/GenBank/DDBJ databases">
        <title>Genome sequencing project for genomic taxonomy and phylogenomics of Bacillus-like bacteria.</title>
        <authorList>
            <person name="Liu B."/>
            <person name="Wang J."/>
            <person name="Zhu Y."/>
            <person name="Liu G."/>
            <person name="Chen Q."/>
            <person name="Chen Z."/>
            <person name="Lan J."/>
            <person name="Che J."/>
            <person name="Ge C."/>
            <person name="Shi H."/>
            <person name="Pan Z."/>
            <person name="Liu X."/>
        </authorList>
    </citation>
    <scope>NUCLEOTIDE SEQUENCE [LARGE SCALE GENOMIC DNA]</scope>
    <source>
        <strain evidence="2">FJAT-22460</strain>
    </source>
</reference>
<proteinExistence type="predicted"/>
<name>A0A0M1P5L0_9BACL</name>